<evidence type="ECO:0000313" key="10">
    <source>
        <dbReference type="EMBL" id="ALC20948.1"/>
    </source>
</evidence>
<feature type="transmembrane region" description="Helical" evidence="7">
    <location>
        <begin position="70"/>
        <end position="89"/>
    </location>
</feature>
<evidence type="ECO:0000256" key="8">
    <source>
        <dbReference type="SAM" id="MobiDB-lite"/>
    </source>
</evidence>
<keyword evidence="4 7" id="KW-0812">Transmembrane</keyword>
<dbReference type="GO" id="GO:0005886">
    <property type="term" value="C:plasma membrane"/>
    <property type="evidence" value="ECO:0007669"/>
    <property type="project" value="UniProtKB-SubCell"/>
</dbReference>
<dbReference type="PROSITE" id="PS50928">
    <property type="entry name" value="ABC_TM1"/>
    <property type="match status" value="1"/>
</dbReference>
<dbReference type="InterPro" id="IPR000515">
    <property type="entry name" value="MetI-like"/>
</dbReference>
<feature type="transmembrane region" description="Helical" evidence="7">
    <location>
        <begin position="138"/>
        <end position="158"/>
    </location>
</feature>
<evidence type="ECO:0000256" key="3">
    <source>
        <dbReference type="ARBA" id="ARBA00022475"/>
    </source>
</evidence>
<keyword evidence="3" id="KW-1003">Cell membrane</keyword>
<dbReference type="Gene3D" id="1.10.3720.10">
    <property type="entry name" value="MetI-like"/>
    <property type="match status" value="1"/>
</dbReference>
<sequence length="361" mass="39413">MGGNRTTRLPPPPFSVQKNKRKVSHVTAADTKAAGPPVPVPRAPEGTGPKPAPEKGISGSGRKQRKKGELLPYLLILPALVAVAAVYAFPLVKTVIMSFQDMGRKELWTGESPPWVGFEQFTNILGDAEFWSVTGRTVVFMVVCVGLTMGIGLLLALLMTRLTTWVRLVLTAALVAAWSMPLMVAASIFRWLSDSDYGLINTLIAKVAGEDFLGHNWFLDPKQGFAIIALLVVWGAIPFVVITLYAALTQVPRELEEAAALDGANAPAVFRFVTWPVIRPVFTMVATLSVIWDFNVFGQIWLLRGNKPEPEYETLGLYSFSKAFESTSFSQGTAIALITVLLLSGVAVYYLRQLMKTGEVE</sequence>
<feature type="region of interest" description="Disordered" evidence="8">
    <location>
        <begin position="1"/>
        <end position="63"/>
    </location>
</feature>
<keyword evidence="2 7" id="KW-0813">Transport</keyword>
<dbReference type="Proteomes" id="UP000060513">
    <property type="component" value="Chromosome"/>
</dbReference>
<dbReference type="STRING" id="38300.SPRI_2642"/>
<evidence type="ECO:0000256" key="7">
    <source>
        <dbReference type="RuleBase" id="RU363032"/>
    </source>
</evidence>
<accession>A0A0M5IQK7</accession>
<protein>
    <submittedName>
        <fullName evidence="10">Sugar ABC transporter permease</fullName>
    </submittedName>
</protein>
<feature type="transmembrane region" description="Helical" evidence="7">
    <location>
        <begin position="165"/>
        <end position="189"/>
    </location>
</feature>
<dbReference type="PATRIC" id="fig|38300.4.peg.2787"/>
<dbReference type="EMBL" id="CP011340">
    <property type="protein sequence ID" value="ALC20948.1"/>
    <property type="molecule type" value="Genomic_DNA"/>
</dbReference>
<dbReference type="InterPro" id="IPR035906">
    <property type="entry name" value="MetI-like_sf"/>
</dbReference>
<feature type="domain" description="ABC transmembrane type-1" evidence="9">
    <location>
        <begin position="134"/>
        <end position="352"/>
    </location>
</feature>
<evidence type="ECO:0000256" key="6">
    <source>
        <dbReference type="ARBA" id="ARBA00023136"/>
    </source>
</evidence>
<dbReference type="PANTHER" id="PTHR43227:SF8">
    <property type="entry name" value="DIACETYLCHITOBIOSE UPTAKE SYSTEM PERMEASE PROTEIN DASB"/>
    <property type="match status" value="1"/>
</dbReference>
<evidence type="ECO:0000256" key="5">
    <source>
        <dbReference type="ARBA" id="ARBA00022989"/>
    </source>
</evidence>
<dbReference type="GO" id="GO:0055085">
    <property type="term" value="P:transmembrane transport"/>
    <property type="evidence" value="ECO:0007669"/>
    <property type="project" value="InterPro"/>
</dbReference>
<evidence type="ECO:0000256" key="1">
    <source>
        <dbReference type="ARBA" id="ARBA00004651"/>
    </source>
</evidence>
<name>A0A0M5IQK7_STRPR</name>
<evidence type="ECO:0000259" key="9">
    <source>
        <dbReference type="PROSITE" id="PS50928"/>
    </source>
</evidence>
<feature type="transmembrane region" description="Helical" evidence="7">
    <location>
        <begin position="329"/>
        <end position="351"/>
    </location>
</feature>
<reference evidence="10 11" key="1">
    <citation type="submission" date="2015-08" db="EMBL/GenBank/DDBJ databases">
        <title>Genome sequence of the pristinamycin over-producing bacterium Streptomyces pristinaespiralis HCCB10218.</title>
        <authorList>
            <person name="Tian J."/>
            <person name="Yang J."/>
            <person name="Li L."/>
            <person name="Ruan L."/>
            <person name="Wei W."/>
            <person name="Zheng G."/>
            <person name="Wei Z."/>
            <person name="Yang S."/>
            <person name="Ge M."/>
            <person name="Jiang W."/>
            <person name="Lu Y."/>
        </authorList>
    </citation>
    <scope>NUCLEOTIDE SEQUENCE [LARGE SCALE GENOMIC DNA]</scope>
    <source>
        <strain evidence="10 11">HCCB 10218</strain>
    </source>
</reference>
<keyword evidence="5 7" id="KW-1133">Transmembrane helix</keyword>
<evidence type="ECO:0000256" key="2">
    <source>
        <dbReference type="ARBA" id="ARBA00022448"/>
    </source>
</evidence>
<comment type="similarity">
    <text evidence="7">Belongs to the binding-protein-dependent transport system permease family.</text>
</comment>
<dbReference type="SUPFAM" id="SSF161098">
    <property type="entry name" value="MetI-like"/>
    <property type="match status" value="1"/>
</dbReference>
<organism evidence="10">
    <name type="scientific">Streptomyces pristinaespiralis</name>
    <dbReference type="NCBI Taxonomy" id="38300"/>
    <lineage>
        <taxon>Bacteria</taxon>
        <taxon>Bacillati</taxon>
        <taxon>Actinomycetota</taxon>
        <taxon>Actinomycetes</taxon>
        <taxon>Kitasatosporales</taxon>
        <taxon>Streptomycetaceae</taxon>
        <taxon>Streptomyces</taxon>
    </lineage>
</organism>
<dbReference type="Pfam" id="PF00528">
    <property type="entry name" value="BPD_transp_1"/>
    <property type="match status" value="1"/>
</dbReference>
<dbReference type="AlphaFoldDB" id="A0A0M5IQK7"/>
<feature type="transmembrane region" description="Helical" evidence="7">
    <location>
        <begin position="225"/>
        <end position="248"/>
    </location>
</feature>
<evidence type="ECO:0000313" key="11">
    <source>
        <dbReference type="Proteomes" id="UP000060513"/>
    </source>
</evidence>
<gene>
    <name evidence="10" type="ORF">SPRI_2642</name>
</gene>
<dbReference type="KEGG" id="spri:SPRI_2642"/>
<dbReference type="CDD" id="cd06261">
    <property type="entry name" value="TM_PBP2"/>
    <property type="match status" value="1"/>
</dbReference>
<keyword evidence="6 7" id="KW-0472">Membrane</keyword>
<dbReference type="InterPro" id="IPR050809">
    <property type="entry name" value="UgpAE/MalFG_permease"/>
</dbReference>
<evidence type="ECO:0000256" key="4">
    <source>
        <dbReference type="ARBA" id="ARBA00022692"/>
    </source>
</evidence>
<dbReference type="PANTHER" id="PTHR43227">
    <property type="entry name" value="BLL4140 PROTEIN"/>
    <property type="match status" value="1"/>
</dbReference>
<comment type="subcellular location">
    <subcellularLocation>
        <location evidence="1 7">Cell membrane</location>
        <topology evidence="1 7">Multi-pass membrane protein</topology>
    </subcellularLocation>
</comment>
<proteinExistence type="inferred from homology"/>